<dbReference type="InterPro" id="IPR036397">
    <property type="entry name" value="RNaseH_sf"/>
</dbReference>
<accession>D3IVD3</accession>
<evidence type="ECO:0000256" key="4">
    <source>
        <dbReference type="ARBA" id="ARBA00022801"/>
    </source>
</evidence>
<dbReference type="InterPro" id="IPR043502">
    <property type="entry name" value="DNA/RNA_pol_sf"/>
</dbReference>
<dbReference type="GO" id="GO:0046872">
    <property type="term" value="F:metal ion binding"/>
    <property type="evidence" value="ECO:0007669"/>
    <property type="project" value="UniProtKB-KW"/>
</dbReference>
<dbReference type="GO" id="GO:0004190">
    <property type="term" value="F:aspartic-type endopeptidase activity"/>
    <property type="evidence" value="ECO:0007669"/>
    <property type="project" value="UniProtKB-KW"/>
</dbReference>
<dbReference type="GO" id="GO:0015074">
    <property type="term" value="P:DNA integration"/>
    <property type="evidence" value="ECO:0007669"/>
    <property type="project" value="UniProtKB-KW"/>
</dbReference>
<reference evidence="14" key="1">
    <citation type="journal article" date="2010" name="J. Integr. Plant Biol.">
        <title>Insights into the bamboo genome: syntenic relationships to rice and sorghum.</title>
        <authorList>
            <person name="Gui Y.J."/>
            <person name="Zhou Y."/>
            <person name="Wang Y."/>
            <person name="Wang S."/>
            <person name="Wang S.Y."/>
            <person name="Hu Y."/>
            <person name="Bo S.P."/>
            <person name="Chen H."/>
            <person name="Zhou C.P."/>
            <person name="Ma N.X."/>
            <person name="Zhang T.Z."/>
            <person name="Fan L.J."/>
        </authorList>
    </citation>
    <scope>NUCLEOTIDE SEQUENCE</scope>
    <source>
        <tissue evidence="14">Shoot</tissue>
    </source>
</reference>
<feature type="domain" description="Integrase catalytic" evidence="13">
    <location>
        <begin position="525"/>
        <end position="688"/>
    </location>
</feature>
<evidence type="ECO:0000256" key="9">
    <source>
        <dbReference type="ARBA" id="ARBA00023125"/>
    </source>
</evidence>
<feature type="domain" description="Chromo" evidence="12">
    <location>
        <begin position="840"/>
        <end position="881"/>
    </location>
</feature>
<evidence type="ECO:0000259" key="12">
    <source>
        <dbReference type="PROSITE" id="PS50013"/>
    </source>
</evidence>
<keyword evidence="8" id="KW-0548">Nucleotidyltransferase</keyword>
<dbReference type="PROSITE" id="PS50013">
    <property type="entry name" value="CHROMO_2"/>
    <property type="match status" value="1"/>
</dbReference>
<sequence>MVVGQHLLPQFLLDQLAESESDEDADPGLDSSEEDKPRVHVMVAPLDFPLCFDVCNIVLWKFLTAPARYYHHAVLPPLNSRSYRSRIAKAVKNKSSLRKKKTPRPLSKASYTLDHVAPITSNYYILFQMFMHAYFIWIIVDLRPIPSPTTFSGWSLKDLPRVRVWRLGRSEAPRPPQITGRSCGQGVQRHEEEVLDKRSKDSKRRSWTRGPRTRRDDILVYSKTEKEHEDHLRLILEKLRDHQLYAKFEKYDFWLKEVTFLGHVMSVAGVAVNPSKVQDVLNWKSPKSVPQIRSFLGMVGYYRRFIEGFSRIARPLTQLLKKESKYVWTLAYVNLRQRRWLELIKDYDLGIHYHPSKANVVADALSRKGYCSTLLVQENQPKLYEEMRRLNLEIVNQDCVYALEVEPTVQRQIRENQATDKDLQEIKDNLKREKAPGFSEDEEGILWFGNRLCVPDCQAIKQLLLKETHESHYSIHPGSTKMYQELKEMYWWVGMKREIAEFVAHCDVCQRVKAEHQRPAGLLQPLSIPGWKWEQIDMDFITGLPRTQSGYDSIWVIVDRLTKVAHFIPVKTTYRSSKLAELYLARIVCLHGVPKSIVSNRGSQFTSKFWESLHEALGTILNFSTAYHPQTDGQIERVNQIIEDMLRACALDYEKSWDKNLPYVEFSYNNSYQASLKMSPFEALYGRQCRTPLLWDQVGERQFFGPDVIKEVEGKVKLIRERLRVAQSWQKSYVDTRRRYLSFEVGDFVYLRVTPLRGVRRFRTRGKLAPRFIGPYKILPRQGEVAYQLELPAALSAVHNVFHVSQLRKCLRVPEDHTLLESIDLHEDLTYVERPIKILDVAERVTRSKIIRTYKVQWSHHPESEATWENKEDLKTNYPKLPWVRTLVFLRAVLPDP</sequence>
<evidence type="ECO:0000256" key="5">
    <source>
        <dbReference type="ARBA" id="ARBA00022842"/>
    </source>
</evidence>
<keyword evidence="4" id="KW-0378">Hydrolase</keyword>
<evidence type="ECO:0000313" key="14">
    <source>
        <dbReference type="EMBL" id="ADB85273.1"/>
    </source>
</evidence>
<dbReference type="InterPro" id="IPR056924">
    <property type="entry name" value="SH3_Tf2-1"/>
</dbReference>
<dbReference type="GO" id="GO:0006508">
    <property type="term" value="P:proteolysis"/>
    <property type="evidence" value="ECO:0007669"/>
    <property type="project" value="UniProtKB-KW"/>
</dbReference>
<keyword evidence="9" id="KW-0238">DNA-binding</keyword>
<dbReference type="GO" id="GO:0003887">
    <property type="term" value="F:DNA-directed DNA polymerase activity"/>
    <property type="evidence" value="ECO:0007669"/>
    <property type="project" value="UniProtKB-KW"/>
</dbReference>
<evidence type="ECO:0000256" key="6">
    <source>
        <dbReference type="ARBA" id="ARBA00022908"/>
    </source>
</evidence>
<dbReference type="Pfam" id="PF17921">
    <property type="entry name" value="Integrase_H2C2"/>
    <property type="match status" value="1"/>
</dbReference>
<dbReference type="GO" id="GO:0003964">
    <property type="term" value="F:RNA-directed DNA polymerase activity"/>
    <property type="evidence" value="ECO:0007669"/>
    <property type="project" value="UniProtKB-KW"/>
</dbReference>
<dbReference type="PANTHER" id="PTHR37984">
    <property type="entry name" value="PROTEIN CBG26694"/>
    <property type="match status" value="1"/>
</dbReference>
<evidence type="ECO:0000256" key="10">
    <source>
        <dbReference type="ARBA" id="ARBA00023172"/>
    </source>
</evidence>
<keyword evidence="3" id="KW-0064">Aspartyl protease</keyword>
<evidence type="ECO:0000256" key="1">
    <source>
        <dbReference type="ARBA" id="ARBA00022670"/>
    </source>
</evidence>
<dbReference type="SUPFAM" id="SSF54160">
    <property type="entry name" value="Chromo domain-like"/>
    <property type="match status" value="1"/>
</dbReference>
<dbReference type="Gene3D" id="3.30.70.270">
    <property type="match status" value="2"/>
</dbReference>
<dbReference type="SUPFAM" id="SSF53098">
    <property type="entry name" value="Ribonuclease H-like"/>
    <property type="match status" value="1"/>
</dbReference>
<keyword evidence="5" id="KW-0460">Magnesium</keyword>
<dbReference type="EMBL" id="GQ252807">
    <property type="protein sequence ID" value="ADB85273.1"/>
    <property type="molecule type" value="Genomic_DNA"/>
</dbReference>
<dbReference type="InterPro" id="IPR000953">
    <property type="entry name" value="Chromo/chromo_shadow_dom"/>
</dbReference>
<dbReference type="PROSITE" id="PS50994">
    <property type="entry name" value="INTEGRASE"/>
    <property type="match status" value="1"/>
</dbReference>
<protein>
    <submittedName>
        <fullName evidence="14">Putative retrotransposon protein</fullName>
    </submittedName>
</protein>
<dbReference type="InterPro" id="IPR016197">
    <property type="entry name" value="Chromo-like_dom_sf"/>
</dbReference>
<dbReference type="InterPro" id="IPR012337">
    <property type="entry name" value="RNaseH-like_sf"/>
</dbReference>
<dbReference type="InterPro" id="IPR001584">
    <property type="entry name" value="Integrase_cat-core"/>
</dbReference>
<dbReference type="Gene3D" id="1.10.340.70">
    <property type="match status" value="1"/>
</dbReference>
<keyword evidence="8" id="KW-0808">Transferase</keyword>
<keyword evidence="2" id="KW-0479">Metal-binding</keyword>
<feature type="region of interest" description="Disordered" evidence="11">
    <location>
        <begin position="172"/>
        <end position="209"/>
    </location>
</feature>
<dbReference type="Gene3D" id="3.30.420.10">
    <property type="entry name" value="Ribonuclease H-like superfamily/Ribonuclease H"/>
    <property type="match status" value="1"/>
</dbReference>
<organism evidence="14">
    <name type="scientific">Phyllostachys edulis</name>
    <name type="common">Tortoise shell bamboo</name>
    <name type="synonym">Bambusa edulis</name>
    <dbReference type="NCBI Taxonomy" id="38705"/>
    <lineage>
        <taxon>Eukaryota</taxon>
        <taxon>Viridiplantae</taxon>
        <taxon>Streptophyta</taxon>
        <taxon>Embryophyta</taxon>
        <taxon>Tracheophyta</taxon>
        <taxon>Spermatophyta</taxon>
        <taxon>Magnoliopsida</taxon>
        <taxon>Liliopsida</taxon>
        <taxon>Poales</taxon>
        <taxon>Poaceae</taxon>
        <taxon>BOP clade</taxon>
        <taxon>Bambusoideae</taxon>
        <taxon>Arundinarodae</taxon>
        <taxon>Arundinarieae</taxon>
        <taxon>Arundinariinae</taxon>
        <taxon>Phyllostachys</taxon>
    </lineage>
</organism>
<evidence type="ECO:0000259" key="13">
    <source>
        <dbReference type="PROSITE" id="PS50994"/>
    </source>
</evidence>
<keyword evidence="8" id="KW-0239">DNA-directed DNA polymerase</keyword>
<keyword evidence="10" id="KW-0233">DNA recombination</keyword>
<dbReference type="AlphaFoldDB" id="D3IVD3"/>
<dbReference type="GO" id="GO:0006310">
    <property type="term" value="P:DNA recombination"/>
    <property type="evidence" value="ECO:0007669"/>
    <property type="project" value="UniProtKB-KW"/>
</dbReference>
<keyword evidence="6" id="KW-0229">DNA integration</keyword>
<evidence type="ECO:0000256" key="2">
    <source>
        <dbReference type="ARBA" id="ARBA00022723"/>
    </source>
</evidence>
<dbReference type="GO" id="GO:0003677">
    <property type="term" value="F:DNA binding"/>
    <property type="evidence" value="ECO:0007669"/>
    <property type="project" value="UniProtKB-KW"/>
</dbReference>
<dbReference type="InterPro" id="IPR041588">
    <property type="entry name" value="Integrase_H2C2"/>
</dbReference>
<dbReference type="PANTHER" id="PTHR37984:SF5">
    <property type="entry name" value="PROTEIN NYNRIN-LIKE"/>
    <property type="match status" value="1"/>
</dbReference>
<evidence type="ECO:0000256" key="7">
    <source>
        <dbReference type="ARBA" id="ARBA00022918"/>
    </source>
</evidence>
<keyword evidence="1" id="KW-0645">Protease</keyword>
<dbReference type="SUPFAM" id="SSF56672">
    <property type="entry name" value="DNA/RNA polymerases"/>
    <property type="match status" value="1"/>
</dbReference>
<feature type="compositionally biased region" description="Basic and acidic residues" evidence="11">
    <location>
        <begin position="188"/>
        <end position="199"/>
    </location>
</feature>
<evidence type="ECO:0000256" key="8">
    <source>
        <dbReference type="ARBA" id="ARBA00022932"/>
    </source>
</evidence>
<name>D3IVD3_PHYED</name>
<evidence type="ECO:0000256" key="3">
    <source>
        <dbReference type="ARBA" id="ARBA00022750"/>
    </source>
</evidence>
<dbReference type="CDD" id="cd00024">
    <property type="entry name" value="CD_CSD"/>
    <property type="match status" value="1"/>
</dbReference>
<keyword evidence="7" id="KW-0695">RNA-directed DNA polymerase</keyword>
<dbReference type="FunFam" id="3.30.420.10:FF:000032">
    <property type="entry name" value="Retrovirus-related Pol polyprotein from transposon 297-like Protein"/>
    <property type="match status" value="1"/>
</dbReference>
<proteinExistence type="predicted"/>
<evidence type="ECO:0000256" key="11">
    <source>
        <dbReference type="SAM" id="MobiDB-lite"/>
    </source>
</evidence>
<dbReference type="InterPro" id="IPR050951">
    <property type="entry name" value="Retrovirus_Pol_polyprotein"/>
</dbReference>
<dbReference type="Pfam" id="PF24626">
    <property type="entry name" value="SH3_Tf2-1"/>
    <property type="match status" value="1"/>
</dbReference>
<dbReference type="InterPro" id="IPR043128">
    <property type="entry name" value="Rev_trsase/Diguanyl_cyclase"/>
</dbReference>